<feature type="domain" description="Polysaccharide chain length determinant N-terminal" evidence="7">
    <location>
        <begin position="22"/>
        <end position="105"/>
    </location>
</feature>
<dbReference type="RefSeq" id="WP_280534516.1">
    <property type="nucleotide sequence ID" value="NZ_JAKMYX010000097.1"/>
</dbReference>
<keyword evidence="3 6" id="KW-0812">Transmembrane</keyword>
<evidence type="ECO:0000256" key="3">
    <source>
        <dbReference type="ARBA" id="ARBA00022692"/>
    </source>
</evidence>
<dbReference type="AlphaFoldDB" id="A0AA43JXH4"/>
<dbReference type="InterPro" id="IPR050445">
    <property type="entry name" value="Bact_polysacc_biosynth/exp"/>
</dbReference>
<feature type="transmembrane region" description="Helical" evidence="6">
    <location>
        <begin position="346"/>
        <end position="370"/>
    </location>
</feature>
<dbReference type="PANTHER" id="PTHR32309:SF13">
    <property type="entry name" value="FERRIC ENTEROBACTIN TRANSPORT PROTEIN FEPE"/>
    <property type="match status" value="1"/>
</dbReference>
<accession>A0AA43JXH4</accession>
<comment type="subcellular location">
    <subcellularLocation>
        <location evidence="1">Cell membrane</location>
        <topology evidence="1">Multi-pass membrane protein</topology>
    </subcellularLocation>
</comment>
<evidence type="ECO:0000313" key="8">
    <source>
        <dbReference type="EMBL" id="MDH5923282.1"/>
    </source>
</evidence>
<dbReference type="GO" id="GO:0005886">
    <property type="term" value="C:plasma membrane"/>
    <property type="evidence" value="ECO:0007669"/>
    <property type="project" value="UniProtKB-SubCell"/>
</dbReference>
<feature type="transmembrane region" description="Helical" evidence="6">
    <location>
        <begin position="38"/>
        <end position="58"/>
    </location>
</feature>
<reference evidence="8" key="1">
    <citation type="submission" date="2022-01" db="EMBL/GenBank/DDBJ databases">
        <title>Vibrio aestuarianus Clade A and Clade B isolates are associated with Pacific oyster (Crassostrea gigas) disease outbreaks across Ireland.</title>
        <authorList>
            <person name="Coyle N."/>
            <person name="O'Toole C."/>
            <person name="Thomas J.C.L."/>
            <person name="Ryder D."/>
            <person name="Cheslett D."/>
            <person name="Feist S."/>
            <person name="Bean T."/>
            <person name="Joseph A."/>
            <person name="Waina A."/>
            <person name="Feil E."/>
            <person name="Verner-Jeffreys D.W."/>
        </authorList>
    </citation>
    <scope>NUCLEOTIDE SEQUENCE</scope>
    <source>
        <strain evidence="8">S/17/14 A</strain>
    </source>
</reference>
<dbReference type="GO" id="GO:0004713">
    <property type="term" value="F:protein tyrosine kinase activity"/>
    <property type="evidence" value="ECO:0007669"/>
    <property type="project" value="TreeGrafter"/>
</dbReference>
<keyword evidence="4 6" id="KW-1133">Transmembrane helix</keyword>
<evidence type="ECO:0000259" key="7">
    <source>
        <dbReference type="Pfam" id="PF02706"/>
    </source>
</evidence>
<dbReference type="Pfam" id="PF02706">
    <property type="entry name" value="Wzz"/>
    <property type="match status" value="1"/>
</dbReference>
<keyword evidence="2" id="KW-1003">Cell membrane</keyword>
<proteinExistence type="predicted"/>
<dbReference type="SUPFAM" id="SSF160355">
    <property type="entry name" value="Bacterial polysaccharide co-polymerase-like"/>
    <property type="match status" value="1"/>
</dbReference>
<comment type="caution">
    <text evidence="8">The sequence shown here is derived from an EMBL/GenBank/DDBJ whole genome shotgun (WGS) entry which is preliminary data.</text>
</comment>
<name>A0AA43JXH4_VIBSP</name>
<evidence type="ECO:0000256" key="5">
    <source>
        <dbReference type="ARBA" id="ARBA00023136"/>
    </source>
</evidence>
<gene>
    <name evidence="8" type="ORF">L8R85_19855</name>
</gene>
<dbReference type="PANTHER" id="PTHR32309">
    <property type="entry name" value="TYROSINE-PROTEIN KINASE"/>
    <property type="match status" value="1"/>
</dbReference>
<evidence type="ECO:0000313" key="9">
    <source>
        <dbReference type="Proteomes" id="UP001159663"/>
    </source>
</evidence>
<dbReference type="InterPro" id="IPR003856">
    <property type="entry name" value="LPS_length_determ_N"/>
</dbReference>
<sequence>MKQQDQSQPYTPQNPQVYIPNDEVDFKELFKALWASKLIIVLTTALFMVVSTGFAFLAQEWWSSNAKVAEAQLQDISAYQQQVIKLQPVFNIYQEDGTVLVSDELETLVDPELLFQRFVDTFNSNNNKRAFLNSNADFKAFKTTLFVDNTEKSEDSERKLYVEWFNRIKASPVDKRESKSSYDVTLQATTKQSSFDLLSDYILMTESKVHQDVFNDFQAVINGKLNELNQQKKVLETHAKSQLAVELARAKYAMNIALAAGVEKPIQTGNDKERFSIDLGSKGLQAKVQILESVKNLSVIEPRLQQINAKLDILGNFKIDRNIEFQTFRYLENVSQPITRDKPKRVLIILFATLFGGFFSVAFVLIRFVLRKGS</sequence>
<dbReference type="EMBL" id="JAKMYX010000097">
    <property type="protein sequence ID" value="MDH5923282.1"/>
    <property type="molecule type" value="Genomic_DNA"/>
</dbReference>
<protein>
    <submittedName>
        <fullName evidence="8">Wzz/FepE/Etk N-terminal domain-containing protein</fullName>
    </submittedName>
</protein>
<evidence type="ECO:0000256" key="1">
    <source>
        <dbReference type="ARBA" id="ARBA00004651"/>
    </source>
</evidence>
<evidence type="ECO:0000256" key="4">
    <source>
        <dbReference type="ARBA" id="ARBA00022989"/>
    </source>
</evidence>
<dbReference type="Proteomes" id="UP001159663">
    <property type="component" value="Unassembled WGS sequence"/>
</dbReference>
<evidence type="ECO:0000256" key="6">
    <source>
        <dbReference type="SAM" id="Phobius"/>
    </source>
</evidence>
<evidence type="ECO:0000256" key="2">
    <source>
        <dbReference type="ARBA" id="ARBA00022475"/>
    </source>
</evidence>
<dbReference type="Gene3D" id="3.30.1890.10">
    <property type="entry name" value="FepE-like"/>
    <property type="match status" value="1"/>
</dbReference>
<keyword evidence="5 6" id="KW-0472">Membrane</keyword>
<organism evidence="8 9">
    <name type="scientific">Vibrio splendidus</name>
    <dbReference type="NCBI Taxonomy" id="29497"/>
    <lineage>
        <taxon>Bacteria</taxon>
        <taxon>Pseudomonadati</taxon>
        <taxon>Pseudomonadota</taxon>
        <taxon>Gammaproteobacteria</taxon>
        <taxon>Vibrionales</taxon>
        <taxon>Vibrionaceae</taxon>
        <taxon>Vibrio</taxon>
    </lineage>
</organism>
<dbReference type="Gene3D" id="1.10.287.210">
    <property type="match status" value="1"/>
</dbReference>